<sequence length="86" mass="9061">MATIVKAESSAGSQAGISFTEKEPAETNTGTDTNSEPTSQYENSNVASSNLLPQTGSSAGIKNVYSFLFIVAGAVLYRLNVKQKKN</sequence>
<dbReference type="AlphaFoldDB" id="A0AAW9K3C5"/>
<evidence type="ECO:0000256" key="2">
    <source>
        <dbReference type="SAM" id="Phobius"/>
    </source>
</evidence>
<evidence type="ECO:0008006" key="5">
    <source>
        <dbReference type="Google" id="ProtNLM"/>
    </source>
</evidence>
<keyword evidence="2" id="KW-1133">Transmembrane helix</keyword>
<reference evidence="3" key="1">
    <citation type="submission" date="2023-08" db="EMBL/GenBank/DDBJ databases">
        <title>Genomic characterization of piscicolin 126 produced by Carnobacterium maltaromaticum CM22 strain isolated from salmon (Salmo salar).</title>
        <authorList>
            <person name="Gonzalez-Gragera E."/>
            <person name="Garcia-Lopez J.D."/>
            <person name="Teso-Perez C."/>
            <person name="Gimenez-Hernandez I."/>
            <person name="Peralta-Sanchez J.M."/>
            <person name="Valdivia E."/>
            <person name="Montalban-Lopez M."/>
            <person name="Martin-Platero A.M."/>
            <person name="Banos A."/>
            <person name="Martinez-Bueno M."/>
        </authorList>
    </citation>
    <scope>NUCLEOTIDE SEQUENCE</scope>
    <source>
        <strain evidence="3">CM22</strain>
    </source>
</reference>
<feature type="compositionally biased region" description="Polar residues" evidence="1">
    <location>
        <begin position="26"/>
        <end position="49"/>
    </location>
</feature>
<gene>
    <name evidence="3" type="ORF">RAK27_11195</name>
</gene>
<organism evidence="3 4">
    <name type="scientific">Carnobacterium maltaromaticum</name>
    <name type="common">Carnobacterium piscicola</name>
    <dbReference type="NCBI Taxonomy" id="2751"/>
    <lineage>
        <taxon>Bacteria</taxon>
        <taxon>Bacillati</taxon>
        <taxon>Bacillota</taxon>
        <taxon>Bacilli</taxon>
        <taxon>Lactobacillales</taxon>
        <taxon>Carnobacteriaceae</taxon>
        <taxon>Carnobacterium</taxon>
    </lineage>
</organism>
<evidence type="ECO:0000313" key="3">
    <source>
        <dbReference type="EMBL" id="MDZ5759226.1"/>
    </source>
</evidence>
<protein>
    <recommendedName>
        <fullName evidence="5">Gram-positive cocci surface proteins LPxTG domain-containing protein</fullName>
    </recommendedName>
</protein>
<feature type="region of interest" description="Disordered" evidence="1">
    <location>
        <begin position="1"/>
        <end position="49"/>
    </location>
</feature>
<evidence type="ECO:0000313" key="4">
    <source>
        <dbReference type="Proteomes" id="UP001290462"/>
    </source>
</evidence>
<comment type="caution">
    <text evidence="3">The sequence shown here is derived from an EMBL/GenBank/DDBJ whole genome shotgun (WGS) entry which is preliminary data.</text>
</comment>
<dbReference type="EMBL" id="JAVBVO010000003">
    <property type="protein sequence ID" value="MDZ5759226.1"/>
    <property type="molecule type" value="Genomic_DNA"/>
</dbReference>
<evidence type="ECO:0000256" key="1">
    <source>
        <dbReference type="SAM" id="MobiDB-lite"/>
    </source>
</evidence>
<name>A0AAW9K3C5_CARML</name>
<proteinExistence type="predicted"/>
<keyword evidence="2" id="KW-0812">Transmembrane</keyword>
<keyword evidence="2" id="KW-0472">Membrane</keyword>
<accession>A0AAW9K3C5</accession>
<dbReference type="Proteomes" id="UP001290462">
    <property type="component" value="Unassembled WGS sequence"/>
</dbReference>
<feature type="transmembrane region" description="Helical" evidence="2">
    <location>
        <begin position="64"/>
        <end position="81"/>
    </location>
</feature>